<proteinExistence type="predicted"/>
<feature type="coiled-coil region" evidence="1">
    <location>
        <begin position="11"/>
        <end position="48"/>
    </location>
</feature>
<organism evidence="2 3">
    <name type="scientific">Biomphalaria glabrata</name>
    <name type="common">Bloodfluke planorb</name>
    <name type="synonym">Freshwater snail</name>
    <dbReference type="NCBI Taxonomy" id="6526"/>
    <lineage>
        <taxon>Eukaryota</taxon>
        <taxon>Metazoa</taxon>
        <taxon>Spiralia</taxon>
        <taxon>Lophotrochozoa</taxon>
        <taxon>Mollusca</taxon>
        <taxon>Gastropoda</taxon>
        <taxon>Heterobranchia</taxon>
        <taxon>Euthyneura</taxon>
        <taxon>Panpulmonata</taxon>
        <taxon>Hygrophila</taxon>
        <taxon>Lymnaeoidea</taxon>
        <taxon>Planorbidae</taxon>
        <taxon>Biomphalaria</taxon>
    </lineage>
</organism>
<evidence type="ECO:0000313" key="2">
    <source>
        <dbReference type="EnsemblMetazoa" id="BGLB035536-PC"/>
    </source>
</evidence>
<dbReference type="VEuPathDB" id="VectorBase:BGLAX_029115"/>
<evidence type="ECO:0000313" key="3">
    <source>
        <dbReference type="Proteomes" id="UP000076420"/>
    </source>
</evidence>
<reference evidence="2" key="1">
    <citation type="submission" date="2020-05" db="UniProtKB">
        <authorList>
            <consortium name="EnsemblMetazoa"/>
        </authorList>
    </citation>
    <scope>IDENTIFICATION</scope>
    <source>
        <strain evidence="2">BB02</strain>
    </source>
</reference>
<dbReference type="InterPro" id="IPR036322">
    <property type="entry name" value="WD40_repeat_dom_sf"/>
</dbReference>
<dbReference type="Gene3D" id="2.130.10.10">
    <property type="entry name" value="YVTN repeat-like/Quinoprotein amine dehydrogenase"/>
    <property type="match status" value="1"/>
</dbReference>
<evidence type="ECO:0000256" key="1">
    <source>
        <dbReference type="SAM" id="Coils"/>
    </source>
</evidence>
<dbReference type="SUPFAM" id="SSF50978">
    <property type="entry name" value="WD40 repeat-like"/>
    <property type="match status" value="1"/>
</dbReference>
<name>A0A2C9LVT1_BIOGL</name>
<dbReference type="AlphaFoldDB" id="A0A2C9LVT1"/>
<dbReference type="InterPro" id="IPR015943">
    <property type="entry name" value="WD40/YVTN_repeat-like_dom_sf"/>
</dbReference>
<dbReference type="STRING" id="6526.A0A2C9LVT1"/>
<dbReference type="VEuPathDB" id="VectorBase:BGLB035536"/>
<dbReference type="EnsemblMetazoa" id="BGLB035536-RC">
    <property type="protein sequence ID" value="BGLB035536-PC"/>
    <property type="gene ID" value="BGLB035536"/>
</dbReference>
<protein>
    <submittedName>
        <fullName evidence="2">Uncharacterized protein</fullName>
    </submittedName>
</protein>
<gene>
    <name evidence="2" type="primary">106055629</name>
</gene>
<dbReference type="Proteomes" id="UP000076420">
    <property type="component" value="Unassembled WGS sequence"/>
</dbReference>
<accession>A0A2C9LVT1</accession>
<keyword evidence="1" id="KW-0175">Coiled coil</keyword>
<sequence length="1086" mass="123639">MASLAQPAAGKKAQDRQMEKIQQQLLTLEKQNAEKILLMDRLEQLSRMDTERTQRVLERASSSNRTLKDEIERVYGPDENSPRNVNNKIVHEIIAKRTQDFERSKAEKALHMQLLVQERLKILEARDRLRAKKEVYRSLPSPIGNNITVIEMAPRGRSSGHRSVHSGGSYVKKAIESMPDAMDRIWNLRDSLHDDYVKKRKPYAGELGIASYLPRQIPSYLLVRKLVEDFVDNFIVTNIPPDHQVQKKDLKRKKLNEKEKDWEKTSKLLTERAAVQLVAEELLLEVTSSMTKDVASEGIHQDLLFKRMSANMFIREAEAQATGDPRGRDPNDPAYDLITRTFYTLQKNRDNFKKHIWMHSQLTKLSGPPPPQIIQIVTPPVKTKKKKKVNIPPEAPVSAPKLTTVVHQPMEADVQLITYDHLHPVDLKSSDARPTDGASIKKQKFWNDVYERREAKYWSKLKPDVFILPMARRCLGVTAIRPSPDHMQLAVGMKSGDVVVYNTQVHPWRIVKIDCSQEADGHVVHLAWSLDSSRLLAVKYSGTVTVWLTIGHPASKEHLRLMELTANETRVQPFSLLHLHTFNAAQGDLTLTEGPLVEQGSSRGQEKATLAAFFPSLTLFTTQHSVCTALQNGDVLKLDLETANTDTNLHKSPILLKPKIQTNVQVPNLVRQKIEAELLREHKHPIIHLDFVGNIGKMITVDRSGLICLWKYDKAQLSGFDWFLPEKKYQLKMSKISYAPSPEGIYKVLFTDRKGRTAHQGKIAQERKQAQRDLIRMNLSDPWHVVHGANELDTYIYEPPGGARNTTSVFHIVVRHRKTQQLSSYKTFLFQPVQVKCSRLLVVKQTPSGNNLVFILLFPAQSPKSPHLTILVLDLQTMKLHNIRKDLDITVEEHDTLNEVKIFSADVTQTYGPTGSEYLFITLNGRLSCISLNTGALTLCLDSLKKPQVPRFSGLRVNKKLLTLTKYYQVASIGNFGALHAIMFDRDTPQLTVLKLEDENLPEETRQMTKAYQLWGGKSCPSELRVNPVDCSLPDMKHKEAEMRSLILSLLPPDEELSIKDREKEKNENYLSLTQKVRKQALLSDL</sequence>